<proteinExistence type="predicted"/>
<sequence length="66" mass="7157">MQRLQLDFQAGSDGARQSFDVPDIATALVVADINLADGKASIRDGEKLVARLEKRHVGGSSYWRVG</sequence>
<evidence type="ECO:0000313" key="2">
    <source>
        <dbReference type="Proteomes" id="UP001500518"/>
    </source>
</evidence>
<comment type="caution">
    <text evidence="1">The sequence shown here is derived from an EMBL/GenBank/DDBJ whole genome shotgun (WGS) entry which is preliminary data.</text>
</comment>
<dbReference type="Proteomes" id="UP001500518">
    <property type="component" value="Unassembled WGS sequence"/>
</dbReference>
<dbReference type="EMBL" id="BAABHV010000022">
    <property type="protein sequence ID" value="GAA5061460.1"/>
    <property type="molecule type" value="Genomic_DNA"/>
</dbReference>
<name>A0ABP9KLJ5_9SPHN</name>
<keyword evidence="2" id="KW-1185">Reference proteome</keyword>
<reference evidence="2" key="1">
    <citation type="journal article" date="2019" name="Int. J. Syst. Evol. Microbiol.">
        <title>The Global Catalogue of Microorganisms (GCM) 10K type strain sequencing project: providing services to taxonomists for standard genome sequencing and annotation.</title>
        <authorList>
            <consortium name="The Broad Institute Genomics Platform"/>
            <consortium name="The Broad Institute Genome Sequencing Center for Infectious Disease"/>
            <person name="Wu L."/>
            <person name="Ma J."/>
        </authorList>
    </citation>
    <scope>NUCLEOTIDE SEQUENCE [LARGE SCALE GENOMIC DNA]</scope>
    <source>
        <strain evidence="2">JCM 18014</strain>
    </source>
</reference>
<gene>
    <name evidence="1" type="ORF">GCM10023208_30820</name>
</gene>
<dbReference type="RefSeq" id="WP_346033895.1">
    <property type="nucleotide sequence ID" value="NZ_BAABHV010000022.1"/>
</dbReference>
<organism evidence="1 2">
    <name type="scientific">Erythrobacter westpacificensis</name>
    <dbReference type="NCBI Taxonomy" id="1055231"/>
    <lineage>
        <taxon>Bacteria</taxon>
        <taxon>Pseudomonadati</taxon>
        <taxon>Pseudomonadota</taxon>
        <taxon>Alphaproteobacteria</taxon>
        <taxon>Sphingomonadales</taxon>
        <taxon>Erythrobacteraceae</taxon>
        <taxon>Erythrobacter/Porphyrobacter group</taxon>
        <taxon>Erythrobacter</taxon>
    </lineage>
</organism>
<protein>
    <submittedName>
        <fullName evidence="1">Uncharacterized protein</fullName>
    </submittedName>
</protein>
<accession>A0ABP9KLJ5</accession>
<evidence type="ECO:0000313" key="1">
    <source>
        <dbReference type="EMBL" id="GAA5061460.1"/>
    </source>
</evidence>